<dbReference type="SUPFAM" id="SSF53335">
    <property type="entry name" value="S-adenosyl-L-methionine-dependent methyltransferases"/>
    <property type="match status" value="1"/>
</dbReference>
<keyword evidence="2" id="KW-0808">Transferase</keyword>
<evidence type="ECO:0000313" key="4">
    <source>
        <dbReference type="Proteomes" id="UP000504611"/>
    </source>
</evidence>
<dbReference type="InterPro" id="IPR029063">
    <property type="entry name" value="SAM-dependent_MTases_sf"/>
</dbReference>
<dbReference type="PROSITE" id="PS00094">
    <property type="entry name" value="C5_MTASE_1"/>
    <property type="match status" value="1"/>
</dbReference>
<dbReference type="OrthoDB" id="641149at2759"/>
<keyword evidence="1" id="KW-0489">Methyltransferase</keyword>
<evidence type="ECO:0000256" key="1">
    <source>
        <dbReference type="ARBA" id="ARBA00022603"/>
    </source>
</evidence>
<dbReference type="GO" id="GO:0032259">
    <property type="term" value="P:methylation"/>
    <property type="evidence" value="ECO:0007669"/>
    <property type="project" value="UniProtKB-KW"/>
</dbReference>
<dbReference type="PANTHER" id="PTHR23068">
    <property type="entry name" value="DNA CYTOSINE-5- -METHYLTRANSFERASE 3-RELATED"/>
    <property type="match status" value="1"/>
</dbReference>
<evidence type="ECO:0000256" key="3">
    <source>
        <dbReference type="ARBA" id="ARBA00022691"/>
    </source>
</evidence>
<accession>A0A6I9PMH5</accession>
<keyword evidence="3" id="KW-0949">S-adenosyl-L-methionine</keyword>
<sequence length="180" mass="20096">MSFRLTSYPRNNAPLAGKVRTMVGEPAKLYPPVSAEKRKPIRVLSLFDGIATVNHHLNSCNTLLYDQIPNFLWCTFQSTSAVQCLLAKVSKLYHDGKHGLLVLRDLGMQVDKYVASEVCEDSITVGMVRHHGRIMYVGDVRNVTRRHIEEWGPFDLVIGGSPCNDLSIVNPARKGLFGKC</sequence>
<dbReference type="GO" id="GO:0005737">
    <property type="term" value="C:cytoplasm"/>
    <property type="evidence" value="ECO:0007669"/>
    <property type="project" value="TreeGrafter"/>
</dbReference>
<evidence type="ECO:0000256" key="2">
    <source>
        <dbReference type="ARBA" id="ARBA00022679"/>
    </source>
</evidence>
<dbReference type="AlphaFoldDB" id="A0A6I9PMH5"/>
<dbReference type="RefSeq" id="XP_010788845.1">
    <property type="nucleotide sequence ID" value="XM_010790543.1"/>
</dbReference>
<dbReference type="InterPro" id="IPR018117">
    <property type="entry name" value="C5_DNA_meth_AS"/>
</dbReference>
<dbReference type="InterPro" id="IPR050390">
    <property type="entry name" value="C5-Methyltransferase"/>
</dbReference>
<dbReference type="KEGG" id="ncc:104962144"/>
<gene>
    <name evidence="5" type="primary">LOC104962144</name>
</gene>
<dbReference type="Proteomes" id="UP000504611">
    <property type="component" value="Unplaced"/>
</dbReference>
<dbReference type="GO" id="GO:0008168">
    <property type="term" value="F:methyltransferase activity"/>
    <property type="evidence" value="ECO:0007669"/>
    <property type="project" value="UniProtKB-KW"/>
</dbReference>
<dbReference type="GO" id="GO:0005634">
    <property type="term" value="C:nucleus"/>
    <property type="evidence" value="ECO:0007669"/>
    <property type="project" value="TreeGrafter"/>
</dbReference>
<dbReference type="GeneID" id="104962144"/>
<reference evidence="5" key="1">
    <citation type="submission" date="2025-08" db="UniProtKB">
        <authorList>
            <consortium name="RefSeq"/>
        </authorList>
    </citation>
    <scope>IDENTIFICATION</scope>
    <source>
        <tissue evidence="5">Muscle</tissue>
    </source>
</reference>
<dbReference type="GO" id="GO:0045892">
    <property type="term" value="P:negative regulation of DNA-templated transcription"/>
    <property type="evidence" value="ECO:0007669"/>
    <property type="project" value="TreeGrafter"/>
</dbReference>
<keyword evidence="4" id="KW-1185">Reference proteome</keyword>
<dbReference type="Gene3D" id="3.40.50.150">
    <property type="entry name" value="Vaccinia Virus protein VP39"/>
    <property type="match status" value="1"/>
</dbReference>
<proteinExistence type="predicted"/>
<protein>
    <submittedName>
        <fullName evidence="5">DNA (Cytosine-5)-methyltransferase 3A-like</fullName>
    </submittedName>
</protein>
<name>A0A6I9PMH5_9TELE</name>
<organism evidence="4 5">
    <name type="scientific">Notothenia coriiceps</name>
    <name type="common">black rockcod</name>
    <dbReference type="NCBI Taxonomy" id="8208"/>
    <lineage>
        <taxon>Eukaryota</taxon>
        <taxon>Metazoa</taxon>
        <taxon>Chordata</taxon>
        <taxon>Craniata</taxon>
        <taxon>Vertebrata</taxon>
        <taxon>Euteleostomi</taxon>
        <taxon>Actinopterygii</taxon>
        <taxon>Neopterygii</taxon>
        <taxon>Teleostei</taxon>
        <taxon>Neoteleostei</taxon>
        <taxon>Acanthomorphata</taxon>
        <taxon>Eupercaria</taxon>
        <taxon>Perciformes</taxon>
        <taxon>Notothenioidei</taxon>
        <taxon>Nototheniidae</taxon>
        <taxon>Notothenia</taxon>
    </lineage>
</organism>
<dbReference type="PANTHER" id="PTHR23068:SF10">
    <property type="entry name" value="DNA (CYTOSINE-5)-METHYLTRANSFERASE 3A"/>
    <property type="match status" value="1"/>
</dbReference>
<evidence type="ECO:0000313" key="5">
    <source>
        <dbReference type="RefSeq" id="XP_010788845.1"/>
    </source>
</evidence>